<dbReference type="InterPro" id="IPR002772">
    <property type="entry name" value="Glyco_hydro_3_C"/>
</dbReference>
<dbReference type="SUPFAM" id="SSF51445">
    <property type="entry name" value="(Trans)glycosidases"/>
    <property type="match status" value="1"/>
</dbReference>
<dbReference type="PANTHER" id="PTHR42721:SF3">
    <property type="entry name" value="BETA-D-XYLOSIDASE 5-RELATED"/>
    <property type="match status" value="1"/>
</dbReference>
<dbReference type="InterPro" id="IPR001764">
    <property type="entry name" value="Glyco_hydro_3_N"/>
</dbReference>
<comment type="similarity">
    <text evidence="1">Belongs to the glycosyl hydrolase 3 family.</text>
</comment>
<evidence type="ECO:0000313" key="5">
    <source>
        <dbReference type="EMBL" id="UPL16154.1"/>
    </source>
</evidence>
<keyword evidence="3 5" id="KW-0378">Hydrolase</keyword>
<proteinExistence type="inferred from homology"/>
<evidence type="ECO:0000256" key="2">
    <source>
        <dbReference type="ARBA" id="ARBA00022729"/>
    </source>
</evidence>
<gene>
    <name evidence="5" type="ORF">KV396_09635</name>
</gene>
<keyword evidence="2" id="KW-0732">Signal</keyword>
<dbReference type="InterPro" id="IPR036881">
    <property type="entry name" value="Glyco_hydro_3_C_sf"/>
</dbReference>
<dbReference type="PRINTS" id="PR00133">
    <property type="entry name" value="GLHYDRLASE3"/>
</dbReference>
<dbReference type="Proteomes" id="UP000831963">
    <property type="component" value="Chromosome"/>
</dbReference>
<keyword evidence="6" id="KW-1185">Reference proteome</keyword>
<dbReference type="InterPro" id="IPR036962">
    <property type="entry name" value="Glyco_hydro_3_N_sf"/>
</dbReference>
<dbReference type="InterPro" id="IPR026891">
    <property type="entry name" value="Fn3-like"/>
</dbReference>
<dbReference type="InterPro" id="IPR013783">
    <property type="entry name" value="Ig-like_fold"/>
</dbReference>
<accession>A0ABY4IU23</accession>
<evidence type="ECO:0000313" key="6">
    <source>
        <dbReference type="Proteomes" id="UP000831963"/>
    </source>
</evidence>
<dbReference type="Pfam" id="PF01915">
    <property type="entry name" value="Glyco_hydro_3_C"/>
    <property type="match status" value="1"/>
</dbReference>
<name>A0ABY4IU23_9MICO</name>
<dbReference type="Gene3D" id="3.40.50.1700">
    <property type="entry name" value="Glycoside hydrolase family 3 C-terminal domain"/>
    <property type="match status" value="1"/>
</dbReference>
<sequence>MTLAQKTAQLVGLWAGARRDDNAAPMQDQLIADGMHVDEFAAHGLGQLTRHWGTTPIAVEAGTAELRRRQAALAERTGIRALVHEECLTGVLAWGATTYPTPLAWGAAFDPELTERLGRRIGDDLRALGVHQGLGPVLDVVRDARWGRVEECIAEDPFTVGVVGSAYVRGLESAGVVATLKHFAGYSGSRAGRNHAPVSVGPRELADVHLPPFERAIRAGARSVMNAYNDVDGVPAAGSADLLTGTLRDRWGFDGTVVADYFAVRFLETMHGVAADGEDAAVLALSAGIDVELPTGSDYLAPLVAAVESGRIDESLIDRALRRVLRQKLDLGLLGAAEPEGDPTVDLDSAANRALAREMADASIVLLQNDGVLPLDAGRTPRLAVVGPNADRFGAVFGCYSFVKHVLPRHPEVDPLIAAPTVAEALRGRWPGEVDVVEGCAVMDDDVSGIDAAVAAATAADVVVAVMGDDSGMFGRGTSGEGCDREDLSLPGVQEQLLHALVETGRPVVLVLLTGRPYALGAAADRCAAVVQAFFPGQEGGPAIVDALLGVTSPSGRLPVQMPRPGTPQPGSYLAPKLGSLTGVSSADPTPRHPFGHGLGYTTFVREGLSVAETRVAVDGVVEAEVTVRNAGDREGADVLQVYASDPAAQVVRPLRQLVAFRKVPLASGEAQTWRVSIPAAAFAFTGVAGHRIVEPGRIVLRVAADAADEGQAIEIDLIGDVQRVDVIADEPVWERRG</sequence>
<evidence type="ECO:0000256" key="1">
    <source>
        <dbReference type="ARBA" id="ARBA00005336"/>
    </source>
</evidence>
<organism evidence="5 6">
    <name type="scientific">Microbacterium galbinum</name>
    <dbReference type="NCBI Taxonomy" id="2851646"/>
    <lineage>
        <taxon>Bacteria</taxon>
        <taxon>Bacillati</taxon>
        <taxon>Actinomycetota</taxon>
        <taxon>Actinomycetes</taxon>
        <taxon>Micrococcales</taxon>
        <taxon>Microbacteriaceae</taxon>
        <taxon>Microbacterium</taxon>
    </lineage>
</organism>
<dbReference type="Pfam" id="PF00933">
    <property type="entry name" value="Glyco_hydro_3"/>
    <property type="match status" value="1"/>
</dbReference>
<dbReference type="InterPro" id="IPR044993">
    <property type="entry name" value="BXL"/>
</dbReference>
<feature type="domain" description="Fibronectin type III-like" evidence="4">
    <location>
        <begin position="638"/>
        <end position="707"/>
    </location>
</feature>
<dbReference type="PANTHER" id="PTHR42721">
    <property type="entry name" value="SUGAR HYDROLASE-RELATED"/>
    <property type="match status" value="1"/>
</dbReference>
<dbReference type="SMART" id="SM01217">
    <property type="entry name" value="Fn3_like"/>
    <property type="match status" value="1"/>
</dbReference>
<dbReference type="SUPFAM" id="SSF52279">
    <property type="entry name" value="Beta-D-glucan exohydrolase, C-terminal domain"/>
    <property type="match status" value="1"/>
</dbReference>
<dbReference type="InterPro" id="IPR017853">
    <property type="entry name" value="GH"/>
</dbReference>
<evidence type="ECO:0000259" key="4">
    <source>
        <dbReference type="SMART" id="SM01217"/>
    </source>
</evidence>
<dbReference type="Gene3D" id="2.60.40.10">
    <property type="entry name" value="Immunoglobulins"/>
    <property type="match status" value="1"/>
</dbReference>
<dbReference type="Gene3D" id="3.20.20.300">
    <property type="entry name" value="Glycoside hydrolase, family 3, N-terminal domain"/>
    <property type="match status" value="1"/>
</dbReference>
<evidence type="ECO:0000256" key="3">
    <source>
        <dbReference type="ARBA" id="ARBA00022801"/>
    </source>
</evidence>
<reference evidence="5 6" key="1">
    <citation type="submission" date="2021-06" db="EMBL/GenBank/DDBJ databases">
        <title>Genome-based taxonomic framework of Microbacterium strains isolated from marine environment, the description of four new species and reclassification of four preexisting species.</title>
        <authorList>
            <person name="Lee S.D."/>
            <person name="Kim S.-M."/>
            <person name="Byeon Y.-S."/>
            <person name="Yang H.L."/>
            <person name="Kim I.S."/>
        </authorList>
    </citation>
    <scope>NUCLEOTIDE SEQUENCE [LARGE SCALE GENOMIC DNA]</scope>
    <source>
        <strain evidence="5 6">SSW1-36</strain>
    </source>
</reference>
<protein>
    <submittedName>
        <fullName evidence="5">Glycoside hydrolase family 3 C-terminal domain-containing protein</fullName>
    </submittedName>
</protein>
<dbReference type="GO" id="GO:0016787">
    <property type="term" value="F:hydrolase activity"/>
    <property type="evidence" value="ECO:0007669"/>
    <property type="project" value="UniProtKB-KW"/>
</dbReference>
<dbReference type="EMBL" id="CP078077">
    <property type="protein sequence ID" value="UPL16154.1"/>
    <property type="molecule type" value="Genomic_DNA"/>
</dbReference>
<dbReference type="Pfam" id="PF14310">
    <property type="entry name" value="Fn3-like"/>
    <property type="match status" value="1"/>
</dbReference>